<comment type="caution">
    <text evidence="2">The sequence shown here is derived from an EMBL/GenBank/DDBJ whole genome shotgun (WGS) entry which is preliminary data.</text>
</comment>
<feature type="region of interest" description="Disordered" evidence="1">
    <location>
        <begin position="47"/>
        <end position="156"/>
    </location>
</feature>
<reference evidence="2 3" key="1">
    <citation type="submission" date="2021-07" db="EMBL/GenBank/DDBJ databases">
        <authorList>
            <person name="Palmer J.M."/>
        </authorList>
    </citation>
    <scope>NUCLEOTIDE SEQUENCE [LARGE SCALE GENOMIC DNA]</scope>
    <source>
        <strain evidence="2 3">AT_MEX2019</strain>
        <tissue evidence="2">Muscle</tissue>
    </source>
</reference>
<proteinExistence type="predicted"/>
<name>A0ABU7AXX2_9TELE</name>
<gene>
    <name evidence="2" type="ORF">ATANTOWER_014852</name>
</gene>
<feature type="compositionally biased region" description="Acidic residues" evidence="1">
    <location>
        <begin position="69"/>
        <end position="81"/>
    </location>
</feature>
<feature type="compositionally biased region" description="Basic and acidic residues" evidence="1">
    <location>
        <begin position="85"/>
        <end position="107"/>
    </location>
</feature>
<accession>A0ABU7AXX2</accession>
<evidence type="ECO:0000256" key="1">
    <source>
        <dbReference type="SAM" id="MobiDB-lite"/>
    </source>
</evidence>
<feature type="compositionally biased region" description="Polar residues" evidence="1">
    <location>
        <begin position="133"/>
        <end position="156"/>
    </location>
</feature>
<sequence>MSDMKVEAENPGGISLVSPIPAAPTSELEQKQDSKDLIHKILVIKEEVPHDWSSSLDQEGPEPHHIKEEEEELWISQEEEQLTVKSEEEKPYKSEFERIKTEHDRNPEAPFSRSAGQMKTEPDGENCGGPEADNNSDPSCSSQEGNSVADQKGSLN</sequence>
<dbReference type="Proteomes" id="UP001345963">
    <property type="component" value="Unassembled WGS sequence"/>
</dbReference>
<protein>
    <submittedName>
        <fullName evidence="2">Uncharacterized protein</fullName>
    </submittedName>
</protein>
<keyword evidence="3" id="KW-1185">Reference proteome</keyword>
<organism evidence="2 3">
    <name type="scientific">Ataeniobius toweri</name>
    <dbReference type="NCBI Taxonomy" id="208326"/>
    <lineage>
        <taxon>Eukaryota</taxon>
        <taxon>Metazoa</taxon>
        <taxon>Chordata</taxon>
        <taxon>Craniata</taxon>
        <taxon>Vertebrata</taxon>
        <taxon>Euteleostomi</taxon>
        <taxon>Actinopterygii</taxon>
        <taxon>Neopterygii</taxon>
        <taxon>Teleostei</taxon>
        <taxon>Neoteleostei</taxon>
        <taxon>Acanthomorphata</taxon>
        <taxon>Ovalentaria</taxon>
        <taxon>Atherinomorphae</taxon>
        <taxon>Cyprinodontiformes</taxon>
        <taxon>Goodeidae</taxon>
        <taxon>Ataeniobius</taxon>
    </lineage>
</organism>
<evidence type="ECO:0000313" key="2">
    <source>
        <dbReference type="EMBL" id="MED6243096.1"/>
    </source>
</evidence>
<feature type="region of interest" description="Disordered" evidence="1">
    <location>
        <begin position="1"/>
        <end position="33"/>
    </location>
</feature>
<dbReference type="EMBL" id="JAHUTI010032586">
    <property type="protein sequence ID" value="MED6243096.1"/>
    <property type="molecule type" value="Genomic_DNA"/>
</dbReference>
<evidence type="ECO:0000313" key="3">
    <source>
        <dbReference type="Proteomes" id="UP001345963"/>
    </source>
</evidence>